<proteinExistence type="predicted"/>
<evidence type="ECO:0000313" key="2">
    <source>
        <dbReference type="Proteomes" id="UP001597440"/>
    </source>
</evidence>
<dbReference type="Proteomes" id="UP001597440">
    <property type="component" value="Unassembled WGS sequence"/>
</dbReference>
<organism evidence="1 2">
    <name type="scientific">Sphingobacterium tabacisoli</name>
    <dbReference type="NCBI Taxonomy" id="2044855"/>
    <lineage>
        <taxon>Bacteria</taxon>
        <taxon>Pseudomonadati</taxon>
        <taxon>Bacteroidota</taxon>
        <taxon>Sphingobacteriia</taxon>
        <taxon>Sphingobacteriales</taxon>
        <taxon>Sphingobacteriaceae</taxon>
        <taxon>Sphingobacterium</taxon>
    </lineage>
</organism>
<dbReference type="RefSeq" id="WP_210354186.1">
    <property type="nucleotide sequence ID" value="NZ_JAEQMU010000001.1"/>
</dbReference>
<gene>
    <name evidence="1" type="ORF">ACFSQW_16020</name>
</gene>
<evidence type="ECO:0000313" key="1">
    <source>
        <dbReference type="EMBL" id="MFD2555904.1"/>
    </source>
</evidence>
<reference evidence="2" key="1">
    <citation type="journal article" date="2019" name="Int. J. Syst. Evol. Microbiol.">
        <title>The Global Catalogue of Microorganisms (GCM) 10K type strain sequencing project: providing services to taxonomists for standard genome sequencing and annotation.</title>
        <authorList>
            <consortium name="The Broad Institute Genomics Platform"/>
            <consortium name="The Broad Institute Genome Sequencing Center for Infectious Disease"/>
            <person name="Wu L."/>
            <person name="Ma J."/>
        </authorList>
    </citation>
    <scope>NUCLEOTIDE SEQUENCE [LARGE SCALE GENOMIC DNA]</scope>
    <source>
        <strain evidence="2">KCTC 52298</strain>
    </source>
</reference>
<dbReference type="EMBL" id="JBHULD010000014">
    <property type="protein sequence ID" value="MFD2555904.1"/>
    <property type="molecule type" value="Genomic_DNA"/>
</dbReference>
<accession>A0ABW5L4E9</accession>
<sequence length="243" mass="29769">MYTQEWLCPIKTARQKKRLVRANRDKKLMRLEKRRLDLWKQRRLLPLEPLKHPYQRGWKRFFVLHEDLRYDAKALFYETLLSKINTVEYHYDKTFKQRKRRKRRYQYTSKSQILQEISAYSWDINRLELTDEEKACFSCVDTYHVETKCRVIKYVFSEPWRYRLKIAPHMITHVQVLDIAIERELAYIEDHVTNHNLGPRINTLTHGAGYSWKRWSGERIRYINKIKNIPRYSPKETYLALDA</sequence>
<keyword evidence="2" id="KW-1185">Reference proteome</keyword>
<name>A0ABW5L4E9_9SPHI</name>
<comment type="caution">
    <text evidence="1">The sequence shown here is derived from an EMBL/GenBank/DDBJ whole genome shotgun (WGS) entry which is preliminary data.</text>
</comment>
<protein>
    <submittedName>
        <fullName evidence="1">Uncharacterized protein</fullName>
    </submittedName>
</protein>